<keyword evidence="1" id="KW-1133">Transmembrane helix</keyword>
<comment type="caution">
    <text evidence="2">The sequence shown here is derived from an EMBL/GenBank/DDBJ whole genome shotgun (WGS) entry which is preliminary data.</text>
</comment>
<accession>A0A939FZV1</accession>
<name>A0A939FZV1_9BACT</name>
<feature type="transmembrane region" description="Helical" evidence="1">
    <location>
        <begin position="70"/>
        <end position="88"/>
    </location>
</feature>
<protein>
    <recommendedName>
        <fullName evidence="4">Modulator of FtsH protease</fullName>
    </recommendedName>
</protein>
<evidence type="ECO:0000313" key="3">
    <source>
        <dbReference type="Proteomes" id="UP000664795"/>
    </source>
</evidence>
<evidence type="ECO:0000256" key="1">
    <source>
        <dbReference type="SAM" id="Phobius"/>
    </source>
</evidence>
<gene>
    <name evidence="2" type="ORF">J2I48_00115</name>
</gene>
<evidence type="ECO:0008006" key="4">
    <source>
        <dbReference type="Google" id="ProtNLM"/>
    </source>
</evidence>
<feature type="transmembrane region" description="Helical" evidence="1">
    <location>
        <begin position="135"/>
        <end position="156"/>
    </location>
</feature>
<proteinExistence type="predicted"/>
<dbReference type="EMBL" id="JAFMYU010000001">
    <property type="protein sequence ID" value="MBO0929374.1"/>
    <property type="molecule type" value="Genomic_DNA"/>
</dbReference>
<sequence length="160" mass="17704">MKEWNDFYLAVASASAALTGLIFVGVSINLTKILSIKGLVDRALLSILLLLTVLVLSILFLVPALTTQTAGTAVLVIGILSWLFIFRLDLNNLQNKQKQHRRQYLFNMLIDQLATVCFIITGIAMTAGWPMGTYWIVPAILISVVKAVFDGWALLVEINR</sequence>
<keyword evidence="1" id="KW-0472">Membrane</keyword>
<keyword evidence="3" id="KW-1185">Reference proteome</keyword>
<organism evidence="2 3">
    <name type="scientific">Fibrella aquatilis</name>
    <dbReference type="NCBI Taxonomy" id="2817059"/>
    <lineage>
        <taxon>Bacteria</taxon>
        <taxon>Pseudomonadati</taxon>
        <taxon>Bacteroidota</taxon>
        <taxon>Cytophagia</taxon>
        <taxon>Cytophagales</taxon>
        <taxon>Spirosomataceae</taxon>
        <taxon>Fibrella</taxon>
    </lineage>
</organism>
<feature type="transmembrane region" description="Helical" evidence="1">
    <location>
        <begin position="109"/>
        <end position="129"/>
    </location>
</feature>
<evidence type="ECO:0000313" key="2">
    <source>
        <dbReference type="EMBL" id="MBO0929374.1"/>
    </source>
</evidence>
<feature type="transmembrane region" description="Helical" evidence="1">
    <location>
        <begin position="43"/>
        <end position="64"/>
    </location>
</feature>
<dbReference type="AlphaFoldDB" id="A0A939FZV1"/>
<dbReference type="RefSeq" id="WP_207333347.1">
    <property type="nucleotide sequence ID" value="NZ_JAFMYU010000001.1"/>
</dbReference>
<reference evidence="2 3" key="1">
    <citation type="submission" date="2021-03" db="EMBL/GenBank/DDBJ databases">
        <title>Fibrella sp. HMF5036 genome sequencing and assembly.</title>
        <authorList>
            <person name="Kang H."/>
            <person name="Kim H."/>
            <person name="Bae S."/>
            <person name="Joh K."/>
        </authorList>
    </citation>
    <scope>NUCLEOTIDE SEQUENCE [LARGE SCALE GENOMIC DNA]</scope>
    <source>
        <strain evidence="2 3">HMF5036</strain>
    </source>
</reference>
<dbReference type="Proteomes" id="UP000664795">
    <property type="component" value="Unassembled WGS sequence"/>
</dbReference>
<keyword evidence="1" id="KW-0812">Transmembrane</keyword>
<feature type="transmembrane region" description="Helical" evidence="1">
    <location>
        <begin position="6"/>
        <end position="31"/>
    </location>
</feature>